<dbReference type="Proteomes" id="UP001341840">
    <property type="component" value="Unassembled WGS sequence"/>
</dbReference>
<evidence type="ECO:0000313" key="3">
    <source>
        <dbReference type="Proteomes" id="UP001341840"/>
    </source>
</evidence>
<accession>A0ABU6S7H7</accession>
<organism evidence="2 3">
    <name type="scientific">Stylosanthes scabra</name>
    <dbReference type="NCBI Taxonomy" id="79078"/>
    <lineage>
        <taxon>Eukaryota</taxon>
        <taxon>Viridiplantae</taxon>
        <taxon>Streptophyta</taxon>
        <taxon>Embryophyta</taxon>
        <taxon>Tracheophyta</taxon>
        <taxon>Spermatophyta</taxon>
        <taxon>Magnoliopsida</taxon>
        <taxon>eudicotyledons</taxon>
        <taxon>Gunneridae</taxon>
        <taxon>Pentapetalae</taxon>
        <taxon>rosids</taxon>
        <taxon>fabids</taxon>
        <taxon>Fabales</taxon>
        <taxon>Fabaceae</taxon>
        <taxon>Papilionoideae</taxon>
        <taxon>50 kb inversion clade</taxon>
        <taxon>dalbergioids sensu lato</taxon>
        <taxon>Dalbergieae</taxon>
        <taxon>Pterocarpus clade</taxon>
        <taxon>Stylosanthes</taxon>
    </lineage>
</organism>
<sequence length="117" mass="12574">MGFISDLFTIALETGAKEKWLKEHGNRDLDPKLDAQGPKLSTQSQVSSAPQQLQAARLAPKHPFSTPGLARSAPRRPVQRSNVASNPQRPASDQAKHISSAQAPVSSAQAPESVSRR</sequence>
<evidence type="ECO:0000313" key="2">
    <source>
        <dbReference type="EMBL" id="MED6132396.1"/>
    </source>
</evidence>
<feature type="compositionally biased region" description="Low complexity" evidence="1">
    <location>
        <begin position="49"/>
        <end position="58"/>
    </location>
</feature>
<feature type="compositionally biased region" description="Low complexity" evidence="1">
    <location>
        <begin position="99"/>
        <end position="117"/>
    </location>
</feature>
<feature type="region of interest" description="Disordered" evidence="1">
    <location>
        <begin position="22"/>
        <end position="117"/>
    </location>
</feature>
<gene>
    <name evidence="2" type="ORF">PIB30_018597</name>
</gene>
<protein>
    <submittedName>
        <fullName evidence="2">Uncharacterized protein</fullName>
    </submittedName>
</protein>
<comment type="caution">
    <text evidence="2">The sequence shown here is derived from an EMBL/GenBank/DDBJ whole genome shotgun (WGS) entry which is preliminary data.</text>
</comment>
<proteinExistence type="predicted"/>
<evidence type="ECO:0000256" key="1">
    <source>
        <dbReference type="SAM" id="MobiDB-lite"/>
    </source>
</evidence>
<keyword evidence="3" id="KW-1185">Reference proteome</keyword>
<feature type="compositionally biased region" description="Basic and acidic residues" evidence="1">
    <location>
        <begin position="22"/>
        <end position="33"/>
    </location>
</feature>
<name>A0ABU6S7H7_9FABA</name>
<dbReference type="EMBL" id="JASCZI010060471">
    <property type="protein sequence ID" value="MED6132396.1"/>
    <property type="molecule type" value="Genomic_DNA"/>
</dbReference>
<feature type="compositionally biased region" description="Polar residues" evidence="1">
    <location>
        <begin position="39"/>
        <end position="48"/>
    </location>
</feature>
<reference evidence="2 3" key="1">
    <citation type="journal article" date="2023" name="Plants (Basel)">
        <title>Bridging the Gap: Combining Genomics and Transcriptomics Approaches to Understand Stylosanthes scabra, an Orphan Legume from the Brazilian Caatinga.</title>
        <authorList>
            <person name="Ferreira-Neto J.R.C."/>
            <person name="da Silva M.D."/>
            <person name="Binneck E."/>
            <person name="de Melo N.F."/>
            <person name="da Silva R.H."/>
            <person name="de Melo A.L.T.M."/>
            <person name="Pandolfi V."/>
            <person name="Bustamante F.O."/>
            <person name="Brasileiro-Vidal A.C."/>
            <person name="Benko-Iseppon A.M."/>
        </authorList>
    </citation>
    <scope>NUCLEOTIDE SEQUENCE [LARGE SCALE GENOMIC DNA]</scope>
    <source>
        <tissue evidence="2">Leaves</tissue>
    </source>
</reference>
<feature type="compositionally biased region" description="Polar residues" evidence="1">
    <location>
        <begin position="79"/>
        <end position="91"/>
    </location>
</feature>